<dbReference type="OrthoDB" id="19657at2759"/>
<dbReference type="GeneID" id="25560648"/>
<dbReference type="SUPFAM" id="SSF53474">
    <property type="entry name" value="alpha/beta-Hydrolases"/>
    <property type="match status" value="1"/>
</dbReference>
<dbReference type="EMBL" id="GL349436">
    <property type="protein sequence ID" value="KNC52042.1"/>
    <property type="molecule type" value="Genomic_DNA"/>
</dbReference>
<dbReference type="InterPro" id="IPR000073">
    <property type="entry name" value="AB_hydrolase_1"/>
</dbReference>
<reference evidence="2 3" key="1">
    <citation type="submission" date="2010-05" db="EMBL/GenBank/DDBJ databases">
        <title>The Genome Sequence of Thecamonas trahens ATCC 50062.</title>
        <authorList>
            <consortium name="The Broad Institute Genome Sequencing Platform"/>
            <person name="Russ C."/>
            <person name="Cuomo C."/>
            <person name="Shea T."/>
            <person name="Young S.K."/>
            <person name="Zeng Q."/>
            <person name="Koehrsen M."/>
            <person name="Haas B."/>
            <person name="Borodovsky M."/>
            <person name="Guigo R."/>
            <person name="Alvarado L."/>
            <person name="Berlin A."/>
            <person name="Bochicchio J."/>
            <person name="Borenstein D."/>
            <person name="Chapman S."/>
            <person name="Chen Z."/>
            <person name="Freedman E."/>
            <person name="Gellesch M."/>
            <person name="Goldberg J."/>
            <person name="Griggs A."/>
            <person name="Gujja S."/>
            <person name="Heilman E."/>
            <person name="Heiman D."/>
            <person name="Hepburn T."/>
            <person name="Howarth C."/>
            <person name="Jen D."/>
            <person name="Larson L."/>
            <person name="Mehta T."/>
            <person name="Park D."/>
            <person name="Pearson M."/>
            <person name="Roberts A."/>
            <person name="Saif S."/>
            <person name="Shenoy N."/>
            <person name="Sisk P."/>
            <person name="Stolte C."/>
            <person name="Sykes S."/>
            <person name="Thomson T."/>
            <person name="Walk T."/>
            <person name="White J."/>
            <person name="Yandava C."/>
            <person name="Burger G."/>
            <person name="Gray M.W."/>
            <person name="Holland P.W.H."/>
            <person name="King N."/>
            <person name="Lang F.B.F."/>
            <person name="Roger A.J."/>
            <person name="Ruiz-Trillo I."/>
            <person name="Lander E."/>
            <person name="Nusbaum C."/>
        </authorList>
    </citation>
    <scope>NUCLEOTIDE SEQUENCE [LARGE SCALE GENOMIC DNA]</scope>
    <source>
        <strain evidence="2 3">ATCC 50062</strain>
    </source>
</reference>
<accession>A0A0L0DIA3</accession>
<evidence type="ECO:0000313" key="2">
    <source>
        <dbReference type="EMBL" id="KNC52042.1"/>
    </source>
</evidence>
<proteinExistence type="predicted"/>
<dbReference type="Pfam" id="PF12697">
    <property type="entry name" value="Abhydrolase_6"/>
    <property type="match status" value="1"/>
</dbReference>
<dbReference type="GO" id="GO:0016787">
    <property type="term" value="F:hydrolase activity"/>
    <property type="evidence" value="ECO:0007669"/>
    <property type="project" value="UniProtKB-KW"/>
</dbReference>
<evidence type="ECO:0000259" key="1">
    <source>
        <dbReference type="Pfam" id="PF12697"/>
    </source>
</evidence>
<keyword evidence="2" id="KW-0378">Hydrolase</keyword>
<organism evidence="2 3">
    <name type="scientific">Thecamonas trahens ATCC 50062</name>
    <dbReference type="NCBI Taxonomy" id="461836"/>
    <lineage>
        <taxon>Eukaryota</taxon>
        <taxon>Apusozoa</taxon>
        <taxon>Apusomonadida</taxon>
        <taxon>Apusomonadidae</taxon>
        <taxon>Thecamonas</taxon>
    </lineage>
</organism>
<dbReference type="Proteomes" id="UP000054408">
    <property type="component" value="Unassembled WGS sequence"/>
</dbReference>
<sequence>MATSVPHLKPVQVELLTSCNLCFFNTACTVWVSSAFRHSVPHIPHRSCAPLADATDLHLIFTAHGLTRNARDFDMLATALVDADREHTAVICIDVVGRGESDWLPPFAHSEYGYPLYTAQAAAVLGCFDASSAGRVSWVGTSMGGIIGMALAARSSCPFTTLVINDVGPLVPKAVLKRIGTYLAHRRELAFESLDEVKAHFKDVYAPFGISSEAHWDHLVEHGVVHSTKPPYVLACDPAIDTPIQPPFESDVDMWAMWDAIAVANPSLRVGLIGGSDSDLLLPDIRDRMASSGPGLAAGCVIFDGVGHAPALMTLDQIAAVQAMLFVVPPDDDSSSEASVPTALSPPAEAAVDAGLIRPAVP</sequence>
<dbReference type="AlphaFoldDB" id="A0A0L0DIA3"/>
<evidence type="ECO:0000313" key="3">
    <source>
        <dbReference type="Proteomes" id="UP000054408"/>
    </source>
</evidence>
<keyword evidence="3" id="KW-1185">Reference proteome</keyword>
<dbReference type="eggNOG" id="ENOG502SB1Q">
    <property type="taxonomic scope" value="Eukaryota"/>
</dbReference>
<dbReference type="OMA" id="SAWDENK"/>
<name>A0A0L0DIA3_THETB</name>
<gene>
    <name evidence="2" type="ORF">AMSG_00870</name>
</gene>
<dbReference type="InterPro" id="IPR029058">
    <property type="entry name" value="AB_hydrolase_fold"/>
</dbReference>
<dbReference type="RefSeq" id="XP_013762050.1">
    <property type="nucleotide sequence ID" value="XM_013906596.1"/>
</dbReference>
<protein>
    <submittedName>
        <fullName evidence="2">Alpha/beta hydrolase fold protein</fullName>
    </submittedName>
</protein>
<dbReference type="Gene3D" id="3.40.50.1820">
    <property type="entry name" value="alpha/beta hydrolase"/>
    <property type="match status" value="1"/>
</dbReference>
<feature type="domain" description="AB hydrolase-1" evidence="1">
    <location>
        <begin position="63"/>
        <end position="320"/>
    </location>
</feature>